<comment type="caution">
    <text evidence="2">The sequence shown here is derived from an EMBL/GenBank/DDBJ whole genome shotgun (WGS) entry which is preliminary data.</text>
</comment>
<evidence type="ECO:0000256" key="1">
    <source>
        <dbReference type="SAM" id="Phobius"/>
    </source>
</evidence>
<gene>
    <name evidence="2" type="ORF">GCM10022380_33770</name>
</gene>
<sequence length="69" mass="8035">MPPEPDPFNPRPARSAMLAAIGWTVLVAFQVIVWGILSDWELWMRITLPALNAAIAGYWWLRFVRLRRE</sequence>
<feature type="transmembrane region" description="Helical" evidence="1">
    <location>
        <begin position="16"/>
        <end position="36"/>
    </location>
</feature>
<accession>A0ABP7I9T9</accession>
<organism evidence="2 3">
    <name type="scientific">Amycolatopsis tucumanensis</name>
    <dbReference type="NCBI Taxonomy" id="401106"/>
    <lineage>
        <taxon>Bacteria</taxon>
        <taxon>Bacillati</taxon>
        <taxon>Actinomycetota</taxon>
        <taxon>Actinomycetes</taxon>
        <taxon>Pseudonocardiales</taxon>
        <taxon>Pseudonocardiaceae</taxon>
        <taxon>Amycolatopsis</taxon>
    </lineage>
</organism>
<keyword evidence="3" id="KW-1185">Reference proteome</keyword>
<dbReference type="EMBL" id="BAABCM010000004">
    <property type="protein sequence ID" value="GAA3813132.1"/>
    <property type="molecule type" value="Genomic_DNA"/>
</dbReference>
<name>A0ABP7I9T9_9PSEU</name>
<proteinExistence type="predicted"/>
<dbReference type="RefSeq" id="WP_237340260.1">
    <property type="nucleotide sequence ID" value="NZ_BAABCM010000004.1"/>
</dbReference>
<protein>
    <recommendedName>
        <fullName evidence="4">DUF2530 domain-containing protein</fullName>
    </recommendedName>
</protein>
<dbReference type="Proteomes" id="UP001501624">
    <property type="component" value="Unassembled WGS sequence"/>
</dbReference>
<keyword evidence="1" id="KW-1133">Transmembrane helix</keyword>
<evidence type="ECO:0000313" key="3">
    <source>
        <dbReference type="Proteomes" id="UP001501624"/>
    </source>
</evidence>
<reference evidence="3" key="1">
    <citation type="journal article" date="2019" name="Int. J. Syst. Evol. Microbiol.">
        <title>The Global Catalogue of Microorganisms (GCM) 10K type strain sequencing project: providing services to taxonomists for standard genome sequencing and annotation.</title>
        <authorList>
            <consortium name="The Broad Institute Genomics Platform"/>
            <consortium name="The Broad Institute Genome Sequencing Center for Infectious Disease"/>
            <person name="Wu L."/>
            <person name="Ma J."/>
        </authorList>
    </citation>
    <scope>NUCLEOTIDE SEQUENCE [LARGE SCALE GENOMIC DNA]</scope>
    <source>
        <strain evidence="3">JCM 17017</strain>
    </source>
</reference>
<evidence type="ECO:0008006" key="4">
    <source>
        <dbReference type="Google" id="ProtNLM"/>
    </source>
</evidence>
<keyword evidence="1" id="KW-0472">Membrane</keyword>
<evidence type="ECO:0000313" key="2">
    <source>
        <dbReference type="EMBL" id="GAA3813132.1"/>
    </source>
</evidence>
<keyword evidence="1" id="KW-0812">Transmembrane</keyword>